<dbReference type="AlphaFoldDB" id="A0A7S1YC49"/>
<feature type="compositionally biased region" description="Low complexity" evidence="1">
    <location>
        <begin position="119"/>
        <end position="132"/>
    </location>
</feature>
<evidence type="ECO:0000256" key="1">
    <source>
        <dbReference type="SAM" id="MobiDB-lite"/>
    </source>
</evidence>
<organism evidence="2">
    <name type="scientific">Grammatophora oceanica</name>
    <dbReference type="NCBI Taxonomy" id="210454"/>
    <lineage>
        <taxon>Eukaryota</taxon>
        <taxon>Sar</taxon>
        <taxon>Stramenopiles</taxon>
        <taxon>Ochrophyta</taxon>
        <taxon>Bacillariophyta</taxon>
        <taxon>Fragilariophyceae</taxon>
        <taxon>Fragilariophycidae</taxon>
        <taxon>Rhabdonematales</taxon>
        <taxon>Grammatophoraceae</taxon>
        <taxon>Grammatophora</taxon>
    </lineage>
</organism>
<accession>A0A7S1YC49</accession>
<name>A0A7S1YC49_9STRA</name>
<evidence type="ECO:0000313" key="2">
    <source>
        <dbReference type="EMBL" id="CAD9289700.1"/>
    </source>
</evidence>
<sequence>MLSGTIVPRENALRARARTSRQHLFLRWSCPTHANRKHAKGCGVHLWYPQEAFHVLEESRSSAKQMVYSELFLHLLCCLLHNWLLEYDGRDDWEDVLDEDDCDVEYGSLESMVDEEARASTSGAGAGSWTRGQARRANPRAYMELPRHDDDESGGEAEAPPSATEQQEFRERRTALLDHYCHEVEHRRLELHLL</sequence>
<dbReference type="EMBL" id="HBGK01031203">
    <property type="protein sequence ID" value="CAD9289700.1"/>
    <property type="molecule type" value="Transcribed_RNA"/>
</dbReference>
<proteinExistence type="predicted"/>
<protein>
    <submittedName>
        <fullName evidence="2">Uncharacterized protein</fullName>
    </submittedName>
</protein>
<reference evidence="2" key="1">
    <citation type="submission" date="2021-01" db="EMBL/GenBank/DDBJ databases">
        <authorList>
            <person name="Corre E."/>
            <person name="Pelletier E."/>
            <person name="Niang G."/>
            <person name="Scheremetjew M."/>
            <person name="Finn R."/>
            <person name="Kale V."/>
            <person name="Holt S."/>
            <person name="Cochrane G."/>
            <person name="Meng A."/>
            <person name="Brown T."/>
            <person name="Cohen L."/>
        </authorList>
    </citation>
    <scope>NUCLEOTIDE SEQUENCE</scope>
    <source>
        <strain evidence="2">CCMP 410</strain>
    </source>
</reference>
<gene>
    <name evidence="2" type="ORF">GOCE00092_LOCUS16285</name>
</gene>
<feature type="region of interest" description="Disordered" evidence="1">
    <location>
        <begin position="114"/>
        <end position="170"/>
    </location>
</feature>